<proteinExistence type="predicted"/>
<accession>A0A5W8WX35</accession>
<dbReference type="InterPro" id="IPR058979">
    <property type="entry name" value="LysC-like"/>
</dbReference>
<reference evidence="1" key="1">
    <citation type="submission" date="2018-07" db="EMBL/GenBank/DDBJ databases">
        <authorList>
            <person name="Ashton P.M."/>
            <person name="Dallman T."/>
            <person name="Nair S."/>
            <person name="De Pinna E."/>
            <person name="Peters T."/>
            <person name="Grant K."/>
        </authorList>
    </citation>
    <scope>NUCLEOTIDE SEQUENCE</scope>
    <source>
        <strain evidence="1">563413</strain>
    </source>
</reference>
<name>A0A5W8WX35_SALET</name>
<dbReference type="AlphaFoldDB" id="A0A5W8WX35"/>
<protein>
    <submittedName>
        <fullName evidence="1">Uncharacterized protein</fullName>
    </submittedName>
</protein>
<evidence type="ECO:0000313" key="1">
    <source>
        <dbReference type="EMBL" id="EBY2534578.1"/>
    </source>
</evidence>
<gene>
    <name evidence="1" type="ORF">DU925_00855</name>
</gene>
<sequence length="77" mass="8577">MTLSACTTTPPPVPNVRYQENLKTKCATQLPRLKGTTGKDAAELLNAYLVIYGQCAARHNQLIDEINRRESLLYGKN</sequence>
<dbReference type="Pfam" id="PF23793">
    <property type="entry name" value="LysC"/>
    <property type="match status" value="1"/>
</dbReference>
<organism evidence="1">
    <name type="scientific">Salmonella enterica subsp. enterica serovar Offa</name>
    <dbReference type="NCBI Taxonomy" id="2564879"/>
    <lineage>
        <taxon>Bacteria</taxon>
        <taxon>Pseudomonadati</taxon>
        <taxon>Pseudomonadota</taxon>
        <taxon>Gammaproteobacteria</taxon>
        <taxon>Enterobacterales</taxon>
        <taxon>Enterobacteriaceae</taxon>
        <taxon>Salmonella</taxon>
    </lineage>
</organism>
<dbReference type="EMBL" id="AAHNOX010000001">
    <property type="protein sequence ID" value="EBY2534578.1"/>
    <property type="molecule type" value="Genomic_DNA"/>
</dbReference>
<comment type="caution">
    <text evidence="1">The sequence shown here is derived from an EMBL/GenBank/DDBJ whole genome shotgun (WGS) entry which is preliminary data.</text>
</comment>